<accession>A0A6J5KMA4</accession>
<gene>
    <name evidence="6" type="ORF">UFOVP36_24</name>
</gene>
<dbReference type="Gene3D" id="3.90.1530.10">
    <property type="entry name" value="Conserved hypothetical protein from pyrococcus furiosus pfu- 392566-001, ParB domain"/>
    <property type="match status" value="1"/>
</dbReference>
<organism evidence="6">
    <name type="scientific">uncultured Caudovirales phage</name>
    <dbReference type="NCBI Taxonomy" id="2100421"/>
    <lineage>
        <taxon>Viruses</taxon>
        <taxon>Duplodnaviria</taxon>
        <taxon>Heunggongvirae</taxon>
        <taxon>Uroviricota</taxon>
        <taxon>Caudoviricetes</taxon>
        <taxon>Peduoviridae</taxon>
        <taxon>Maltschvirus</taxon>
        <taxon>Maltschvirus maltsch</taxon>
    </lineage>
</organism>
<dbReference type="SUPFAM" id="SSF110849">
    <property type="entry name" value="ParB/Sulfiredoxin"/>
    <property type="match status" value="1"/>
</dbReference>
<evidence type="ECO:0000313" key="6">
    <source>
        <dbReference type="EMBL" id="CAB4122292.1"/>
    </source>
</evidence>
<dbReference type="GO" id="GO:0003677">
    <property type="term" value="F:DNA binding"/>
    <property type="evidence" value="ECO:0007669"/>
    <property type="project" value="InterPro"/>
</dbReference>
<dbReference type="SMART" id="SM00470">
    <property type="entry name" value="ParB"/>
    <property type="match status" value="1"/>
</dbReference>
<evidence type="ECO:0000256" key="1">
    <source>
        <dbReference type="ARBA" id="ARBA00006594"/>
    </source>
</evidence>
<name>A0A6J5KMA4_9CAUD</name>
<protein>
    <submittedName>
        <fullName evidence="6">ParB/Sulfiredoxin</fullName>
    </submittedName>
</protein>
<dbReference type="PROSITE" id="PS00092">
    <property type="entry name" value="N6_MTASE"/>
    <property type="match status" value="1"/>
</dbReference>
<evidence type="ECO:0000256" key="3">
    <source>
        <dbReference type="ARBA" id="ARBA00022679"/>
    </source>
</evidence>
<dbReference type="CDD" id="cd16403">
    <property type="entry name" value="ParB_N_like_MT"/>
    <property type="match status" value="1"/>
</dbReference>
<evidence type="ECO:0000256" key="2">
    <source>
        <dbReference type="ARBA" id="ARBA00022603"/>
    </source>
</evidence>
<dbReference type="PRINTS" id="PR00508">
    <property type="entry name" value="S21N4MTFRASE"/>
</dbReference>
<dbReference type="Gene3D" id="3.40.50.150">
    <property type="entry name" value="Vaccinia Virus protein VP39"/>
    <property type="match status" value="1"/>
</dbReference>
<dbReference type="SUPFAM" id="SSF53335">
    <property type="entry name" value="S-adenosyl-L-methionine-dependent methyltransferases"/>
    <property type="match status" value="1"/>
</dbReference>
<dbReference type="PIRSF" id="PIRSF036758">
    <property type="entry name" value="Aden_M_ParB"/>
    <property type="match status" value="1"/>
</dbReference>
<feature type="domain" description="ParB-like N-terminal" evidence="5">
    <location>
        <begin position="6"/>
        <end position="92"/>
    </location>
</feature>
<reference evidence="6" key="1">
    <citation type="submission" date="2020-04" db="EMBL/GenBank/DDBJ databases">
        <authorList>
            <person name="Chiriac C."/>
            <person name="Salcher M."/>
            <person name="Ghai R."/>
            <person name="Kavagutti S V."/>
        </authorList>
    </citation>
    <scope>NUCLEOTIDE SEQUENCE</scope>
</reference>
<dbReference type="GO" id="GO:0032259">
    <property type="term" value="P:methylation"/>
    <property type="evidence" value="ECO:0007669"/>
    <property type="project" value="UniProtKB-KW"/>
</dbReference>
<dbReference type="InterPro" id="IPR003115">
    <property type="entry name" value="ParB_N"/>
</dbReference>
<dbReference type="Pfam" id="PF02195">
    <property type="entry name" value="ParB_N"/>
    <property type="match status" value="1"/>
</dbReference>
<dbReference type="Pfam" id="PF01555">
    <property type="entry name" value="N6_N4_Mtase"/>
    <property type="match status" value="1"/>
</dbReference>
<dbReference type="InterPro" id="IPR002941">
    <property type="entry name" value="DNA_methylase_N4/N6"/>
</dbReference>
<sequence>MTLQITYRRVDSLTPYIRNARTHSDEQVAQIAGSIKEFGFTNPVLIEENGGIIAGHGRVMAAQRLGLAEVPTITLPQMTDAQRRAYILADNKLALNAGWDVEMLKVELGELNALDFDLTLTGFSLDELGKLLVDETDGLTDPDDVPEAPAYPVAELNDVWVLGRHRLVCGDSTTVESVDRALNGVKPHLMVTDPPYGVEYDPTRRRAAQSEDSKPASGVVMNDDRASWTEAWALFPGEVVYVWHAMKTASVVHASLEECGFELRSEIVWAKTRATISPKNMNPKTAGYNPQHECCFYAIKKGGHSGWSGDRSQTTLWSIEHSKSETGHSTQKPVDCMKRPIENNSSPGQAIYEPFSGSGTTIIACEMTGRSCHAIELNPAYVDVAILRWQEFTGQIAVLEGDGRTFTEVLAERQPDKVLVAKAPSKPSKAKKGKADAN</sequence>
<dbReference type="InterPro" id="IPR015840">
    <property type="entry name" value="DNA_MeTrfase_ParB"/>
</dbReference>
<keyword evidence="3" id="KW-0808">Transferase</keyword>
<dbReference type="GO" id="GO:0008170">
    <property type="term" value="F:N-methyltransferase activity"/>
    <property type="evidence" value="ECO:0007669"/>
    <property type="project" value="InterPro"/>
</dbReference>
<keyword evidence="2" id="KW-0489">Methyltransferase</keyword>
<dbReference type="InterPro" id="IPR001091">
    <property type="entry name" value="RM_Methyltransferase"/>
</dbReference>
<evidence type="ECO:0000259" key="5">
    <source>
        <dbReference type="SMART" id="SM00470"/>
    </source>
</evidence>
<dbReference type="EMBL" id="LR796164">
    <property type="protein sequence ID" value="CAB4122292.1"/>
    <property type="molecule type" value="Genomic_DNA"/>
</dbReference>
<comment type="similarity">
    <text evidence="1">Belongs to the N(4)/N(6)-methyltransferase family.</text>
</comment>
<evidence type="ECO:0000256" key="4">
    <source>
        <dbReference type="SAM" id="MobiDB-lite"/>
    </source>
</evidence>
<dbReference type="InterPro" id="IPR029063">
    <property type="entry name" value="SAM-dependent_MTases_sf"/>
</dbReference>
<feature type="region of interest" description="Disordered" evidence="4">
    <location>
        <begin position="419"/>
        <end position="438"/>
    </location>
</feature>
<proteinExistence type="inferred from homology"/>
<dbReference type="InterPro" id="IPR002052">
    <property type="entry name" value="DNA_methylase_N6_adenine_CS"/>
</dbReference>
<dbReference type="InterPro" id="IPR036086">
    <property type="entry name" value="ParB/Sulfiredoxin_sf"/>
</dbReference>